<feature type="compositionally biased region" description="Basic and acidic residues" evidence="1">
    <location>
        <begin position="60"/>
        <end position="70"/>
    </location>
</feature>
<accession>A0AAV0B597</accession>
<proteinExistence type="predicted"/>
<feature type="compositionally biased region" description="Basic and acidic residues" evidence="1">
    <location>
        <begin position="1"/>
        <end position="12"/>
    </location>
</feature>
<keyword evidence="3" id="KW-1185">Reference proteome</keyword>
<evidence type="ECO:0000313" key="2">
    <source>
        <dbReference type="EMBL" id="CAH7682177.1"/>
    </source>
</evidence>
<comment type="caution">
    <text evidence="2">The sequence shown here is derived from an EMBL/GenBank/DDBJ whole genome shotgun (WGS) entry which is preliminary data.</text>
</comment>
<evidence type="ECO:0000256" key="1">
    <source>
        <dbReference type="SAM" id="MobiDB-lite"/>
    </source>
</evidence>
<protein>
    <submittedName>
        <fullName evidence="2">Uncharacterized protein</fullName>
    </submittedName>
</protein>
<dbReference type="Proteomes" id="UP001153365">
    <property type="component" value="Unassembled WGS sequence"/>
</dbReference>
<feature type="region of interest" description="Disordered" evidence="1">
    <location>
        <begin position="1"/>
        <end position="70"/>
    </location>
</feature>
<dbReference type="AlphaFoldDB" id="A0AAV0B597"/>
<reference evidence="2" key="1">
    <citation type="submission" date="2022-06" db="EMBL/GenBank/DDBJ databases">
        <authorList>
            <consortium name="SYNGENTA / RWTH Aachen University"/>
        </authorList>
    </citation>
    <scope>NUCLEOTIDE SEQUENCE</scope>
</reference>
<gene>
    <name evidence="2" type="ORF">PPACK8108_LOCUS14927</name>
</gene>
<organism evidence="2 3">
    <name type="scientific">Phakopsora pachyrhizi</name>
    <name type="common">Asian soybean rust disease fungus</name>
    <dbReference type="NCBI Taxonomy" id="170000"/>
    <lineage>
        <taxon>Eukaryota</taxon>
        <taxon>Fungi</taxon>
        <taxon>Dikarya</taxon>
        <taxon>Basidiomycota</taxon>
        <taxon>Pucciniomycotina</taxon>
        <taxon>Pucciniomycetes</taxon>
        <taxon>Pucciniales</taxon>
        <taxon>Phakopsoraceae</taxon>
        <taxon>Phakopsora</taxon>
    </lineage>
</organism>
<dbReference type="EMBL" id="CALTRL010003910">
    <property type="protein sequence ID" value="CAH7682177.1"/>
    <property type="molecule type" value="Genomic_DNA"/>
</dbReference>
<evidence type="ECO:0000313" key="3">
    <source>
        <dbReference type="Proteomes" id="UP001153365"/>
    </source>
</evidence>
<sequence>MLIGVDENHKVITSDQNLPKNRKHRVEEHDHTIKFKRPTKPMTIGQKGSHSKTEVPLMPIRHENLKPVPY</sequence>
<name>A0AAV0B597_PHAPC</name>